<gene>
    <name evidence="1" type="ORF">TvY486_0019150</name>
</gene>
<evidence type="ECO:0008006" key="3">
    <source>
        <dbReference type="Google" id="ProtNLM"/>
    </source>
</evidence>
<organism evidence="1 2">
    <name type="scientific">Trypanosoma vivax (strain Y486)</name>
    <dbReference type="NCBI Taxonomy" id="1055687"/>
    <lineage>
        <taxon>Eukaryota</taxon>
        <taxon>Discoba</taxon>
        <taxon>Euglenozoa</taxon>
        <taxon>Kinetoplastea</taxon>
        <taxon>Metakinetoplastina</taxon>
        <taxon>Trypanosomatida</taxon>
        <taxon>Trypanosomatidae</taxon>
        <taxon>Trypanosoma</taxon>
        <taxon>Duttonella</taxon>
    </lineage>
</organism>
<keyword evidence="2" id="KW-1185">Reference proteome</keyword>
<proteinExistence type="predicted"/>
<sequence>MAPDKKKAEAFEALMKASDGNYMKADAADSANTPGKAIAVDMIFLCNNAYDTDSANVCGTARGTGANCPCADDASHAKIANAAQDESINFQGGGTAKAMKTTALNAWDKALKLCRTRSDAVGHTSSDATPGALHKATSQVTHAWHKIGGKQNCLGDRSATQTDCDHTTAADKQGCVCYGAQPKPRWLAQVNNAATNLNIALRLAERARQYSTVLLALSTTGQHGTANKATGEAHSRRRT</sequence>
<dbReference type="EMBL" id="CAEX01002927">
    <property type="protein sequence ID" value="CCD19223.1"/>
    <property type="molecule type" value="Genomic_DNA"/>
</dbReference>
<dbReference type="Proteomes" id="UP000009027">
    <property type="component" value="Unassembled WGS sequence"/>
</dbReference>
<evidence type="ECO:0000313" key="2">
    <source>
        <dbReference type="Proteomes" id="UP000009027"/>
    </source>
</evidence>
<reference evidence="1 2" key="1">
    <citation type="journal article" date="2012" name="Proc. Natl. Acad. Sci. U.S.A.">
        <title>Antigenic diversity is generated by distinct evolutionary mechanisms in African trypanosome species.</title>
        <authorList>
            <person name="Jackson A.P."/>
            <person name="Berry A."/>
            <person name="Aslett M."/>
            <person name="Allison H.C."/>
            <person name="Burton P."/>
            <person name="Vavrova-Anderson J."/>
            <person name="Brown R."/>
            <person name="Browne H."/>
            <person name="Corton N."/>
            <person name="Hauser H."/>
            <person name="Gamble J."/>
            <person name="Gilderthorp R."/>
            <person name="Marcello L."/>
            <person name="McQuillan J."/>
            <person name="Otto T.D."/>
            <person name="Quail M.A."/>
            <person name="Sanders M.J."/>
            <person name="van Tonder A."/>
            <person name="Ginger M.L."/>
            <person name="Field M.C."/>
            <person name="Barry J.D."/>
            <person name="Hertz-Fowler C."/>
            <person name="Berriman M."/>
        </authorList>
    </citation>
    <scope>NUCLEOTIDE SEQUENCE</scope>
    <source>
        <strain evidence="1 2">Y486</strain>
    </source>
</reference>
<dbReference type="VEuPathDB" id="TriTrypDB:TvY486_0019150"/>
<name>F9WNV2_TRYVY</name>
<accession>F9WNV2</accession>
<protein>
    <recommendedName>
        <fullName evidence="3">Trypanosomal VSG domain containing protein</fullName>
    </recommendedName>
</protein>
<evidence type="ECO:0000313" key="1">
    <source>
        <dbReference type="EMBL" id="CCD19223.1"/>
    </source>
</evidence>
<dbReference type="AlphaFoldDB" id="F9WNV2"/>